<dbReference type="FunFam" id="1.10.3720.10:FF:000033">
    <property type="entry name" value="Polar amino acid ABC transporter permease"/>
    <property type="match status" value="1"/>
</dbReference>
<keyword evidence="6" id="KW-0029">Amino-acid transport</keyword>
<dbReference type="InterPro" id="IPR000515">
    <property type="entry name" value="MetI-like"/>
</dbReference>
<dbReference type="InterPro" id="IPR035906">
    <property type="entry name" value="MetI-like_sf"/>
</dbReference>
<feature type="transmembrane region" description="Helical" evidence="9">
    <location>
        <begin position="103"/>
        <end position="124"/>
    </location>
</feature>
<dbReference type="PROSITE" id="PS50928">
    <property type="entry name" value="ABC_TM1"/>
    <property type="match status" value="1"/>
</dbReference>
<dbReference type="EMBL" id="SMBP01000007">
    <property type="protein sequence ID" value="TCU60344.1"/>
    <property type="molecule type" value="Genomic_DNA"/>
</dbReference>
<reference evidence="11 12" key="1">
    <citation type="submission" date="2019-03" db="EMBL/GenBank/DDBJ databases">
        <title>Genomic Encyclopedia of Type Strains, Phase IV (KMG-IV): sequencing the most valuable type-strain genomes for metagenomic binning, comparative biology and taxonomic classification.</title>
        <authorList>
            <person name="Goeker M."/>
        </authorList>
    </citation>
    <scope>NUCLEOTIDE SEQUENCE [LARGE SCALE GENOMIC DNA]</scope>
    <source>
        <strain evidence="11 12">DSM 29481</strain>
    </source>
</reference>
<evidence type="ECO:0000256" key="3">
    <source>
        <dbReference type="ARBA" id="ARBA00022448"/>
    </source>
</evidence>
<dbReference type="GeneID" id="73796096"/>
<comment type="subcellular location">
    <subcellularLocation>
        <location evidence="1 9">Cell membrane</location>
        <topology evidence="1 9">Multi-pass membrane protein</topology>
    </subcellularLocation>
</comment>
<gene>
    <name evidence="11" type="ORF">EDD61_10733</name>
</gene>
<dbReference type="InterPro" id="IPR010065">
    <property type="entry name" value="AA_ABC_transptr_permease_3TM"/>
</dbReference>
<protein>
    <submittedName>
        <fullName evidence="11">Putative lysine transport system permease protein</fullName>
    </submittedName>
</protein>
<evidence type="ECO:0000256" key="6">
    <source>
        <dbReference type="ARBA" id="ARBA00022970"/>
    </source>
</evidence>
<keyword evidence="4" id="KW-1003">Cell membrane</keyword>
<dbReference type="SUPFAM" id="SSF161098">
    <property type="entry name" value="MetI-like"/>
    <property type="match status" value="1"/>
</dbReference>
<dbReference type="GO" id="GO:0022857">
    <property type="term" value="F:transmembrane transporter activity"/>
    <property type="evidence" value="ECO:0007669"/>
    <property type="project" value="InterPro"/>
</dbReference>
<keyword evidence="5 9" id="KW-0812">Transmembrane</keyword>
<dbReference type="AlphaFoldDB" id="A0A4R3TGL1"/>
<dbReference type="NCBIfam" id="TIGR01726">
    <property type="entry name" value="HEQRo_perm_3TM"/>
    <property type="match status" value="1"/>
</dbReference>
<dbReference type="RefSeq" id="WP_008687612.1">
    <property type="nucleotide sequence ID" value="NZ_AP024510.1"/>
</dbReference>
<organism evidence="11 12">
    <name type="scientific">Longicatena caecimuris</name>
    <dbReference type="NCBI Taxonomy" id="1796635"/>
    <lineage>
        <taxon>Bacteria</taxon>
        <taxon>Bacillati</taxon>
        <taxon>Bacillota</taxon>
        <taxon>Erysipelotrichia</taxon>
        <taxon>Erysipelotrichales</taxon>
        <taxon>Erysipelotrichaceae</taxon>
        <taxon>Longicatena</taxon>
    </lineage>
</organism>
<dbReference type="PANTHER" id="PTHR30614:SF20">
    <property type="entry name" value="GLUTAMINE TRANSPORT SYSTEM PERMEASE PROTEIN GLNP"/>
    <property type="match status" value="1"/>
</dbReference>
<feature type="transmembrane region" description="Helical" evidence="9">
    <location>
        <begin position="24"/>
        <end position="51"/>
    </location>
</feature>
<dbReference type="CDD" id="cd06261">
    <property type="entry name" value="TM_PBP2"/>
    <property type="match status" value="1"/>
</dbReference>
<dbReference type="Pfam" id="PF00528">
    <property type="entry name" value="BPD_transp_1"/>
    <property type="match status" value="1"/>
</dbReference>
<dbReference type="Gene3D" id="1.10.3720.10">
    <property type="entry name" value="MetI-like"/>
    <property type="match status" value="1"/>
</dbReference>
<evidence type="ECO:0000256" key="5">
    <source>
        <dbReference type="ARBA" id="ARBA00022692"/>
    </source>
</evidence>
<evidence type="ECO:0000256" key="8">
    <source>
        <dbReference type="ARBA" id="ARBA00023136"/>
    </source>
</evidence>
<evidence type="ECO:0000313" key="11">
    <source>
        <dbReference type="EMBL" id="TCU60344.1"/>
    </source>
</evidence>
<comment type="similarity">
    <text evidence="2">Belongs to the binding-protein-dependent transport system permease family. HisMQ subfamily.</text>
</comment>
<dbReference type="GO" id="GO:0006865">
    <property type="term" value="P:amino acid transport"/>
    <property type="evidence" value="ECO:0007669"/>
    <property type="project" value="UniProtKB-KW"/>
</dbReference>
<keyword evidence="3 9" id="KW-0813">Transport</keyword>
<feature type="transmembrane region" description="Helical" evidence="9">
    <location>
        <begin position="210"/>
        <end position="231"/>
    </location>
</feature>
<keyword evidence="8 9" id="KW-0472">Membrane</keyword>
<accession>A0A4R3TGL1</accession>
<dbReference type="Proteomes" id="UP000295773">
    <property type="component" value="Unassembled WGS sequence"/>
</dbReference>
<evidence type="ECO:0000313" key="12">
    <source>
        <dbReference type="Proteomes" id="UP000295773"/>
    </source>
</evidence>
<proteinExistence type="inferred from homology"/>
<evidence type="ECO:0000256" key="4">
    <source>
        <dbReference type="ARBA" id="ARBA00022475"/>
    </source>
</evidence>
<evidence type="ECO:0000259" key="10">
    <source>
        <dbReference type="PROSITE" id="PS50928"/>
    </source>
</evidence>
<evidence type="ECO:0000256" key="9">
    <source>
        <dbReference type="RuleBase" id="RU363032"/>
    </source>
</evidence>
<dbReference type="GO" id="GO:0043190">
    <property type="term" value="C:ATP-binding cassette (ABC) transporter complex"/>
    <property type="evidence" value="ECO:0007669"/>
    <property type="project" value="InterPro"/>
</dbReference>
<evidence type="ECO:0000256" key="2">
    <source>
        <dbReference type="ARBA" id="ARBA00010072"/>
    </source>
</evidence>
<name>A0A4R3TGL1_9FIRM</name>
<keyword evidence="12" id="KW-1185">Reference proteome</keyword>
<feature type="domain" description="ABC transmembrane type-1" evidence="10">
    <location>
        <begin position="29"/>
        <end position="228"/>
    </location>
</feature>
<keyword evidence="7 9" id="KW-1133">Transmembrane helix</keyword>
<dbReference type="InterPro" id="IPR043429">
    <property type="entry name" value="ArtM/GltK/GlnP/TcyL/YhdX-like"/>
</dbReference>
<comment type="caution">
    <text evidence="11">The sequence shown here is derived from an EMBL/GenBank/DDBJ whole genome shotgun (WGS) entry which is preliminary data.</text>
</comment>
<feature type="transmembrane region" description="Helical" evidence="9">
    <location>
        <begin position="72"/>
        <end position="97"/>
    </location>
</feature>
<evidence type="ECO:0000256" key="7">
    <source>
        <dbReference type="ARBA" id="ARBA00022989"/>
    </source>
</evidence>
<evidence type="ECO:0000256" key="1">
    <source>
        <dbReference type="ARBA" id="ARBA00004651"/>
    </source>
</evidence>
<dbReference type="PANTHER" id="PTHR30614">
    <property type="entry name" value="MEMBRANE COMPONENT OF AMINO ACID ABC TRANSPORTER"/>
    <property type="match status" value="1"/>
</dbReference>
<sequence>MVIAAVPEGMLPKAWWIFQNNIPLLWYGIKITLMLAVLGTFFGLLIGLVLGGVRAVKIEPRDRMPIRIVKRILHSIVAVYVWFFRGTPMMVQAMFLYYALRPYLGWSANVAGVVIISVNTGAYMSEIIRAGIQSIDKGQIEAARSLGMTNTQTMTAIVLPQAIRNSFPSLGNELIVNIKDSSMLNVIGVMELFFQSSSVAGSMMLFTETFLSTCVIYLLLTSAATLLLTWIEKRLHMPKTSFPTSQSVPKAGDLA</sequence>